<dbReference type="Proteomes" id="UP000638648">
    <property type="component" value="Unassembled WGS sequence"/>
</dbReference>
<name>A0A927MRF2_9ACTN</name>
<comment type="similarity">
    <text evidence="2 4">Belongs to the Nudix hydrolase family.</text>
</comment>
<dbReference type="PROSITE" id="PS00893">
    <property type="entry name" value="NUDIX_BOX"/>
    <property type="match status" value="1"/>
</dbReference>
<dbReference type="PANTHER" id="PTHR43046">
    <property type="entry name" value="GDP-MANNOSE MANNOSYL HYDROLASE"/>
    <property type="match status" value="1"/>
</dbReference>
<evidence type="ECO:0000256" key="4">
    <source>
        <dbReference type="RuleBase" id="RU003476"/>
    </source>
</evidence>
<dbReference type="Gene3D" id="3.90.79.10">
    <property type="entry name" value="Nucleoside Triphosphate Pyrophosphohydrolase"/>
    <property type="match status" value="1"/>
</dbReference>
<evidence type="ECO:0000256" key="2">
    <source>
        <dbReference type="ARBA" id="ARBA00005582"/>
    </source>
</evidence>
<keyword evidence="7" id="KW-1185">Reference proteome</keyword>
<evidence type="ECO:0000259" key="5">
    <source>
        <dbReference type="PROSITE" id="PS51462"/>
    </source>
</evidence>
<comment type="cofactor">
    <cofactor evidence="1">
        <name>Mg(2+)</name>
        <dbReference type="ChEBI" id="CHEBI:18420"/>
    </cofactor>
</comment>
<dbReference type="PANTHER" id="PTHR43046:SF14">
    <property type="entry name" value="MUTT_NUDIX FAMILY PROTEIN"/>
    <property type="match status" value="1"/>
</dbReference>
<dbReference type="CDD" id="cd02883">
    <property type="entry name" value="NUDIX_Hydrolase"/>
    <property type="match status" value="1"/>
</dbReference>
<dbReference type="InterPro" id="IPR020084">
    <property type="entry name" value="NUDIX_hydrolase_CS"/>
</dbReference>
<evidence type="ECO:0000256" key="1">
    <source>
        <dbReference type="ARBA" id="ARBA00001946"/>
    </source>
</evidence>
<keyword evidence="3 4" id="KW-0378">Hydrolase</keyword>
<dbReference type="PROSITE" id="PS51462">
    <property type="entry name" value="NUDIX"/>
    <property type="match status" value="1"/>
</dbReference>
<dbReference type="GO" id="GO:0016787">
    <property type="term" value="F:hydrolase activity"/>
    <property type="evidence" value="ECO:0007669"/>
    <property type="project" value="UniProtKB-KW"/>
</dbReference>
<dbReference type="InterPro" id="IPR020476">
    <property type="entry name" value="Nudix_hydrolase"/>
</dbReference>
<feature type="domain" description="Nudix hydrolase" evidence="5">
    <location>
        <begin position="11"/>
        <end position="154"/>
    </location>
</feature>
<dbReference type="RefSeq" id="WP_192749317.1">
    <property type="nucleotide sequence ID" value="NZ_BAABJL010000002.1"/>
</dbReference>
<organism evidence="6 7">
    <name type="scientific">Actinopolymorpha pittospori</name>
    <dbReference type="NCBI Taxonomy" id="648752"/>
    <lineage>
        <taxon>Bacteria</taxon>
        <taxon>Bacillati</taxon>
        <taxon>Actinomycetota</taxon>
        <taxon>Actinomycetes</taxon>
        <taxon>Propionibacteriales</taxon>
        <taxon>Actinopolymorphaceae</taxon>
        <taxon>Actinopolymorpha</taxon>
    </lineage>
</organism>
<comment type="caution">
    <text evidence="6">The sequence shown here is derived from an EMBL/GenBank/DDBJ whole genome shotgun (WGS) entry which is preliminary data.</text>
</comment>
<evidence type="ECO:0000313" key="7">
    <source>
        <dbReference type="Proteomes" id="UP000638648"/>
    </source>
</evidence>
<protein>
    <submittedName>
        <fullName evidence="6">ADP-ribose pyrophosphatase YjhB (NUDIX family)</fullName>
    </submittedName>
</protein>
<dbReference type="Pfam" id="PF00293">
    <property type="entry name" value="NUDIX"/>
    <property type="match status" value="1"/>
</dbReference>
<proteinExistence type="inferred from homology"/>
<dbReference type="PRINTS" id="PR00502">
    <property type="entry name" value="NUDIXFAMILY"/>
</dbReference>
<accession>A0A927MRF2</accession>
<gene>
    <name evidence="6" type="ORF">HEB94_001730</name>
</gene>
<dbReference type="InterPro" id="IPR015797">
    <property type="entry name" value="NUDIX_hydrolase-like_dom_sf"/>
</dbReference>
<sequence>MTGTRGPDSTPRKQRVGAYALCQDTRGPGRGASGSAPLLLCRMSARTRTPGRWTLPGGGVRHGEDPAKAVLREMAEETGLSGQVHRVLGVHSNVYDSDGTSIHGVRLLYLVEITGGSPRRERDDTTDDLGWFGPTELDRLDLSAHAAYGIGLLRHER</sequence>
<dbReference type="SUPFAM" id="SSF55811">
    <property type="entry name" value="Nudix"/>
    <property type="match status" value="1"/>
</dbReference>
<dbReference type="EMBL" id="JADBEM010000001">
    <property type="protein sequence ID" value="MBE1604882.1"/>
    <property type="molecule type" value="Genomic_DNA"/>
</dbReference>
<evidence type="ECO:0000313" key="6">
    <source>
        <dbReference type="EMBL" id="MBE1604882.1"/>
    </source>
</evidence>
<dbReference type="AlphaFoldDB" id="A0A927MRF2"/>
<reference evidence="6" key="1">
    <citation type="submission" date="2020-10" db="EMBL/GenBank/DDBJ databases">
        <title>Sequencing the genomes of 1000 actinobacteria strains.</title>
        <authorList>
            <person name="Klenk H.-P."/>
        </authorList>
    </citation>
    <scope>NUCLEOTIDE SEQUENCE</scope>
    <source>
        <strain evidence="6">DSM 45354</strain>
    </source>
</reference>
<dbReference type="InterPro" id="IPR000086">
    <property type="entry name" value="NUDIX_hydrolase_dom"/>
</dbReference>
<evidence type="ECO:0000256" key="3">
    <source>
        <dbReference type="ARBA" id="ARBA00022801"/>
    </source>
</evidence>